<proteinExistence type="predicted"/>
<evidence type="ECO:0000256" key="1">
    <source>
        <dbReference type="SAM" id="MobiDB-lite"/>
    </source>
</evidence>
<keyword evidence="3" id="KW-1185">Reference proteome</keyword>
<dbReference type="AlphaFoldDB" id="A0A375YBZ2"/>
<sequence>MEITLHRPGTRAALFVSAALVSVGGWLAPAVAHAERIWDIQDYDSCVRAADIRFVNGQTNGATYADEVKFCCLRSGGEWHSVQHCTAPAALPGTVQSPGGLPLEAVDVGSRQRPSAPAAAPTVAADPAPPPTTVPPTVRDHRR</sequence>
<evidence type="ECO:0000313" key="2">
    <source>
        <dbReference type="EMBL" id="SRX78615.1"/>
    </source>
</evidence>
<accession>A0A375YBZ2</accession>
<evidence type="ECO:0000313" key="3">
    <source>
        <dbReference type="Proteomes" id="UP000252008"/>
    </source>
</evidence>
<organism evidence="2 3">
    <name type="scientific">Mycolicibacterium parafortuitum</name>
    <name type="common">Mycobacterium parafortuitum</name>
    <dbReference type="NCBI Taxonomy" id="39692"/>
    <lineage>
        <taxon>Bacteria</taxon>
        <taxon>Bacillati</taxon>
        <taxon>Actinomycetota</taxon>
        <taxon>Actinomycetes</taxon>
        <taxon>Mycobacteriales</taxon>
        <taxon>Mycobacteriaceae</taxon>
        <taxon>Mycolicibacterium</taxon>
    </lineage>
</organism>
<gene>
    <name evidence="2" type="ORF">MPP7335_00342</name>
</gene>
<dbReference type="Proteomes" id="UP000252008">
    <property type="component" value="Unassembled WGS sequence"/>
</dbReference>
<reference evidence="2 3" key="1">
    <citation type="submission" date="2018-05" db="EMBL/GenBank/DDBJ databases">
        <authorList>
            <consortium name="IHU Genomes"/>
        </authorList>
    </citation>
    <scope>NUCLEOTIDE SEQUENCE [LARGE SCALE GENOMIC DNA]</scope>
    <source>
        <strain evidence="2 3">P7335</strain>
    </source>
</reference>
<feature type="compositionally biased region" description="Low complexity" evidence="1">
    <location>
        <begin position="114"/>
        <end position="126"/>
    </location>
</feature>
<dbReference type="RefSeq" id="WP_133057205.1">
    <property type="nucleotide sequence ID" value="NZ_MVID01000002.1"/>
</dbReference>
<feature type="region of interest" description="Disordered" evidence="1">
    <location>
        <begin position="94"/>
        <end position="143"/>
    </location>
</feature>
<name>A0A375YBZ2_MYCPF</name>
<protein>
    <submittedName>
        <fullName evidence="2">Uncharacterized protein</fullName>
    </submittedName>
</protein>
<dbReference type="EMBL" id="UEGS01000001">
    <property type="protein sequence ID" value="SRX78615.1"/>
    <property type="molecule type" value="Genomic_DNA"/>
</dbReference>